<reference evidence="11 12" key="1">
    <citation type="submission" date="2017-08" db="EMBL/GenBank/DDBJ databases">
        <title>Infants hospitalized years apart are colonized by the same room-sourced microbial strains.</title>
        <authorList>
            <person name="Brooks B."/>
            <person name="Olm M.R."/>
            <person name="Firek B.A."/>
            <person name="Baker R."/>
            <person name="Thomas B.C."/>
            <person name="Morowitz M.J."/>
            <person name="Banfield J.F."/>
        </authorList>
    </citation>
    <scope>NUCLEOTIDE SEQUENCE [LARGE SCALE GENOMIC DNA]</scope>
    <source>
        <strain evidence="11">S2_005_001_R1_22</strain>
    </source>
</reference>
<keyword evidence="6 10" id="KW-0808">Transferase</keyword>
<dbReference type="GO" id="GO:0004134">
    <property type="term" value="F:4-alpha-glucanotransferase activity"/>
    <property type="evidence" value="ECO:0007669"/>
    <property type="project" value="UniProtKB-EC"/>
</dbReference>
<evidence type="ECO:0000256" key="7">
    <source>
        <dbReference type="ARBA" id="ARBA00023277"/>
    </source>
</evidence>
<comment type="caution">
    <text evidence="11">The sequence shown here is derived from an EMBL/GenBank/DDBJ whole genome shotgun (WGS) entry which is preliminary data.</text>
</comment>
<evidence type="ECO:0000256" key="10">
    <source>
        <dbReference type="RuleBase" id="RU361207"/>
    </source>
</evidence>
<dbReference type="AlphaFoldDB" id="A0A2W5P3H0"/>
<dbReference type="GO" id="GO:0005975">
    <property type="term" value="P:carbohydrate metabolic process"/>
    <property type="evidence" value="ECO:0007669"/>
    <property type="project" value="InterPro"/>
</dbReference>
<sequence>MSDLLRQATAAGLSRDWQDADGRAQRVDDEVLATILSRLDTRAPDTPFLSGDSGQPVALPAGLSSRAELALEDGTTLSLAIGDDATLPAIEQTGYHRLRAGGRDYPLAIAPRRCALPPRGWGVAVQVPALRGVATRAFGDAGSLAEAAAAFGRSGAQALAISPTHALFPADPTRFSPYSPSTRLCHNVLLSDPALIGIPLPPAPAPALIDWEPAARARLVQLRAVFDQAGDAALAAAGAYRRQRGATLEAHARFDALHARFGGHGWQDWPADYHDPAGAAVNRFAADQAREVAFHAFLQWLADLGLAAAQRAATERMATGLIADLAVGMDAGGSHAWSARGELLAGLSVGAPPDPLGPDGQNWGITALDPFALERTGFRPFIETLRVALAHAGGIRIDHALGLDRLWVIPEGEAADRGAYLRMPGAHLKRIVAIEAQRAGALVIAEDLGTVPPGFRDTLRQRCMLGMRVLPFERTPDGGFTDPATWDAEAVAMTGTHDTPTIAGWWTGRDIDWARRLGRSSAHAGEAEDRAHRAGERAALWQAMGEDGEPPAEPPVDAILAHVAAAPCALAIVPLEDLLALEEQPNLPGTIDEHPNWRRRMDDSTDALLARPEVARRTALLTSERPA</sequence>
<evidence type="ECO:0000256" key="8">
    <source>
        <dbReference type="ARBA" id="ARBA00031423"/>
    </source>
</evidence>
<dbReference type="SUPFAM" id="SSF51445">
    <property type="entry name" value="(Trans)glycosidases"/>
    <property type="match status" value="1"/>
</dbReference>
<gene>
    <name evidence="11" type="primary">malQ</name>
    <name evidence="11" type="ORF">DI544_12045</name>
</gene>
<evidence type="ECO:0000256" key="5">
    <source>
        <dbReference type="ARBA" id="ARBA00022676"/>
    </source>
</evidence>
<dbReference type="Pfam" id="PF02446">
    <property type="entry name" value="Glyco_hydro_77"/>
    <property type="match status" value="1"/>
</dbReference>
<dbReference type="Proteomes" id="UP000249229">
    <property type="component" value="Unassembled WGS sequence"/>
</dbReference>
<proteinExistence type="inferred from homology"/>
<dbReference type="EC" id="2.4.1.25" evidence="3 10"/>
<protein>
    <recommendedName>
        <fullName evidence="4 10">4-alpha-glucanotransferase</fullName>
        <ecNumber evidence="3 10">2.4.1.25</ecNumber>
    </recommendedName>
    <alternativeName>
        <fullName evidence="8 10">Amylomaltase</fullName>
    </alternativeName>
    <alternativeName>
        <fullName evidence="9 10">Disproportionating enzyme</fullName>
    </alternativeName>
</protein>
<dbReference type="PANTHER" id="PTHR32438:SF5">
    <property type="entry name" value="4-ALPHA-GLUCANOTRANSFERASE DPE1, CHLOROPLASTIC_AMYLOPLASTIC"/>
    <property type="match status" value="1"/>
</dbReference>
<dbReference type="PANTHER" id="PTHR32438">
    <property type="entry name" value="4-ALPHA-GLUCANOTRANSFERASE DPE1, CHLOROPLASTIC/AMYLOPLASTIC"/>
    <property type="match status" value="1"/>
</dbReference>
<evidence type="ECO:0000256" key="3">
    <source>
        <dbReference type="ARBA" id="ARBA00012560"/>
    </source>
</evidence>
<accession>A0A2W5P3H0</accession>
<comment type="catalytic activity">
    <reaction evidence="1 10">
        <text>Transfers a segment of a (1-&gt;4)-alpha-D-glucan to a new position in an acceptor, which may be glucose or a (1-&gt;4)-alpha-D-glucan.</text>
        <dbReference type="EC" id="2.4.1.25"/>
    </reaction>
</comment>
<evidence type="ECO:0000256" key="6">
    <source>
        <dbReference type="ARBA" id="ARBA00022679"/>
    </source>
</evidence>
<keyword evidence="5 10" id="KW-0328">Glycosyltransferase</keyword>
<comment type="similarity">
    <text evidence="2 10">Belongs to the disproportionating enzyme family.</text>
</comment>
<keyword evidence="7 10" id="KW-0119">Carbohydrate metabolism</keyword>
<evidence type="ECO:0000256" key="4">
    <source>
        <dbReference type="ARBA" id="ARBA00020295"/>
    </source>
</evidence>
<organism evidence="11 12">
    <name type="scientific">Sphingomonas taxi</name>
    <dbReference type="NCBI Taxonomy" id="1549858"/>
    <lineage>
        <taxon>Bacteria</taxon>
        <taxon>Pseudomonadati</taxon>
        <taxon>Pseudomonadota</taxon>
        <taxon>Alphaproteobacteria</taxon>
        <taxon>Sphingomonadales</taxon>
        <taxon>Sphingomonadaceae</taxon>
        <taxon>Sphingomonas</taxon>
    </lineage>
</organism>
<evidence type="ECO:0000256" key="9">
    <source>
        <dbReference type="ARBA" id="ARBA00031501"/>
    </source>
</evidence>
<evidence type="ECO:0000313" key="12">
    <source>
        <dbReference type="Proteomes" id="UP000249229"/>
    </source>
</evidence>
<dbReference type="EMBL" id="QFQI01000010">
    <property type="protein sequence ID" value="PZQ59138.1"/>
    <property type="molecule type" value="Genomic_DNA"/>
</dbReference>
<evidence type="ECO:0000313" key="11">
    <source>
        <dbReference type="EMBL" id="PZQ59138.1"/>
    </source>
</evidence>
<evidence type="ECO:0000256" key="1">
    <source>
        <dbReference type="ARBA" id="ARBA00000439"/>
    </source>
</evidence>
<dbReference type="InterPro" id="IPR017853">
    <property type="entry name" value="GH"/>
</dbReference>
<dbReference type="NCBIfam" id="TIGR00217">
    <property type="entry name" value="malQ"/>
    <property type="match status" value="1"/>
</dbReference>
<name>A0A2W5P3H0_9SPHN</name>
<dbReference type="Gene3D" id="3.20.20.80">
    <property type="entry name" value="Glycosidases"/>
    <property type="match status" value="1"/>
</dbReference>
<evidence type="ECO:0000256" key="2">
    <source>
        <dbReference type="ARBA" id="ARBA00005684"/>
    </source>
</evidence>
<dbReference type="InterPro" id="IPR003385">
    <property type="entry name" value="Glyco_hydro_77"/>
</dbReference>